<dbReference type="Proteomes" id="UP001139485">
    <property type="component" value="Unassembled WGS sequence"/>
</dbReference>
<accession>A0A9X2DAH5</accession>
<proteinExistence type="predicted"/>
<dbReference type="EMBL" id="JAMOIL010000013">
    <property type="protein sequence ID" value="MCM0621029.1"/>
    <property type="molecule type" value="Genomic_DNA"/>
</dbReference>
<feature type="transmembrane region" description="Helical" evidence="1">
    <location>
        <begin position="125"/>
        <end position="147"/>
    </location>
</feature>
<evidence type="ECO:0000313" key="3">
    <source>
        <dbReference type="Proteomes" id="UP001139485"/>
    </source>
</evidence>
<organism evidence="2 3">
    <name type="scientific">Nocardioides bruguierae</name>
    <dbReference type="NCBI Taxonomy" id="2945102"/>
    <lineage>
        <taxon>Bacteria</taxon>
        <taxon>Bacillati</taxon>
        <taxon>Actinomycetota</taxon>
        <taxon>Actinomycetes</taxon>
        <taxon>Propionibacteriales</taxon>
        <taxon>Nocardioidaceae</taxon>
        <taxon>Nocardioides</taxon>
    </lineage>
</organism>
<reference evidence="2" key="1">
    <citation type="submission" date="2022-05" db="EMBL/GenBank/DDBJ databases">
        <authorList>
            <person name="Tuo L."/>
        </authorList>
    </citation>
    <scope>NUCLEOTIDE SEQUENCE</scope>
    <source>
        <strain evidence="2">BSK12Z-4</strain>
    </source>
</reference>
<evidence type="ECO:0000256" key="1">
    <source>
        <dbReference type="SAM" id="Phobius"/>
    </source>
</evidence>
<dbReference type="AlphaFoldDB" id="A0A9X2DAH5"/>
<gene>
    <name evidence="2" type="ORF">M8330_12085</name>
</gene>
<name>A0A9X2DAH5_9ACTN</name>
<keyword evidence="1" id="KW-1133">Transmembrane helix</keyword>
<keyword evidence="3" id="KW-1185">Reference proteome</keyword>
<comment type="caution">
    <text evidence="2">The sequence shown here is derived from an EMBL/GenBank/DDBJ whole genome shotgun (WGS) entry which is preliminary data.</text>
</comment>
<keyword evidence="1" id="KW-0472">Membrane</keyword>
<protein>
    <submittedName>
        <fullName evidence="2">Uncharacterized protein</fullName>
    </submittedName>
</protein>
<sequence length="229" mass="24590">MRRRSLRTIVLVLVLVLLQAPLAATWWTQHRLASDGEREQVAATAADDGEQVAVRLPDAVVEALVAQAGDEAGDQASGRGLSDDDRTFQVAVDDETWQQVSDEGTAEVRWDAEDPTTFAVAGQKLPLGGVLVLDVIVLVALGLAVLLRRRRRPELRMVSDDALAVDDGEPVLERLGGQRYRVRGVVAEVGDGRVWLDVADRRVRVSGEDLGPLAPSVGDTVSVVGTMVG</sequence>
<evidence type="ECO:0000313" key="2">
    <source>
        <dbReference type="EMBL" id="MCM0621029.1"/>
    </source>
</evidence>
<dbReference type="RefSeq" id="WP_250055951.1">
    <property type="nucleotide sequence ID" value="NZ_JAMJPH010000027.1"/>
</dbReference>
<keyword evidence="1" id="KW-0812">Transmembrane</keyword>